<organism evidence="1">
    <name type="scientific">Anguilla anguilla</name>
    <name type="common">European freshwater eel</name>
    <name type="synonym">Muraena anguilla</name>
    <dbReference type="NCBI Taxonomy" id="7936"/>
    <lineage>
        <taxon>Eukaryota</taxon>
        <taxon>Metazoa</taxon>
        <taxon>Chordata</taxon>
        <taxon>Craniata</taxon>
        <taxon>Vertebrata</taxon>
        <taxon>Euteleostomi</taxon>
        <taxon>Actinopterygii</taxon>
        <taxon>Neopterygii</taxon>
        <taxon>Teleostei</taxon>
        <taxon>Anguilliformes</taxon>
        <taxon>Anguillidae</taxon>
        <taxon>Anguilla</taxon>
    </lineage>
</organism>
<accession>A0A0E9VD13</accession>
<proteinExistence type="predicted"/>
<name>A0A0E9VD13_ANGAN</name>
<reference evidence="1" key="2">
    <citation type="journal article" date="2015" name="Fish Shellfish Immunol.">
        <title>Early steps in the European eel (Anguilla anguilla)-Vibrio vulnificus interaction in the gills: Role of the RtxA13 toxin.</title>
        <authorList>
            <person name="Callol A."/>
            <person name="Pajuelo D."/>
            <person name="Ebbesson L."/>
            <person name="Teles M."/>
            <person name="MacKenzie S."/>
            <person name="Amaro C."/>
        </authorList>
    </citation>
    <scope>NUCLEOTIDE SEQUENCE</scope>
</reference>
<dbReference type="AlphaFoldDB" id="A0A0E9VD13"/>
<sequence>MNSLKYKTARSKGLQNKHYNTIIFFGCTIML</sequence>
<dbReference type="EMBL" id="GBXM01033242">
    <property type="protein sequence ID" value="JAH75335.1"/>
    <property type="molecule type" value="Transcribed_RNA"/>
</dbReference>
<protein>
    <submittedName>
        <fullName evidence="1">Uncharacterized protein</fullName>
    </submittedName>
</protein>
<reference evidence="1" key="1">
    <citation type="submission" date="2014-11" db="EMBL/GenBank/DDBJ databases">
        <authorList>
            <person name="Amaro Gonzalez C."/>
        </authorList>
    </citation>
    <scope>NUCLEOTIDE SEQUENCE</scope>
</reference>
<evidence type="ECO:0000313" key="1">
    <source>
        <dbReference type="EMBL" id="JAH75335.1"/>
    </source>
</evidence>